<dbReference type="Proteomes" id="UP001178508">
    <property type="component" value="Chromosome 1"/>
</dbReference>
<dbReference type="EMBL" id="OY660864">
    <property type="protein sequence ID" value="CAJ1048508.1"/>
    <property type="molecule type" value="Genomic_DNA"/>
</dbReference>
<evidence type="ECO:0000313" key="2">
    <source>
        <dbReference type="Proteomes" id="UP001178508"/>
    </source>
</evidence>
<proteinExistence type="predicted"/>
<gene>
    <name evidence="1" type="ORF">XNOV1_A016535</name>
</gene>
<protein>
    <submittedName>
        <fullName evidence="1">Uncharacterized protein</fullName>
    </submittedName>
</protein>
<name>A0AAV1EIH3_XYRNO</name>
<dbReference type="AlphaFoldDB" id="A0AAV1EIH3"/>
<reference evidence="1" key="1">
    <citation type="submission" date="2023-08" db="EMBL/GenBank/DDBJ databases">
        <authorList>
            <person name="Alioto T."/>
            <person name="Alioto T."/>
            <person name="Gomez Garrido J."/>
        </authorList>
    </citation>
    <scope>NUCLEOTIDE SEQUENCE</scope>
</reference>
<sequence length="134" mass="15382">MQQAEKLYLDFPGQQTKKRFVMLRKTSPATLILTTWYCSYVCLILILENTQEEGVGSLVKRVTNVSAKKGLRGEVGRTLWTGERERGSKRGERTLLWLEMWSHARQIQKVSQLLVSLKVTSCFTIKDLHVIAQV</sequence>
<evidence type="ECO:0000313" key="1">
    <source>
        <dbReference type="EMBL" id="CAJ1048508.1"/>
    </source>
</evidence>
<organism evidence="1 2">
    <name type="scientific">Xyrichtys novacula</name>
    <name type="common">Pearly razorfish</name>
    <name type="synonym">Hemipteronotus novacula</name>
    <dbReference type="NCBI Taxonomy" id="13765"/>
    <lineage>
        <taxon>Eukaryota</taxon>
        <taxon>Metazoa</taxon>
        <taxon>Chordata</taxon>
        <taxon>Craniata</taxon>
        <taxon>Vertebrata</taxon>
        <taxon>Euteleostomi</taxon>
        <taxon>Actinopterygii</taxon>
        <taxon>Neopterygii</taxon>
        <taxon>Teleostei</taxon>
        <taxon>Neoteleostei</taxon>
        <taxon>Acanthomorphata</taxon>
        <taxon>Eupercaria</taxon>
        <taxon>Labriformes</taxon>
        <taxon>Labridae</taxon>
        <taxon>Xyrichtys</taxon>
    </lineage>
</organism>
<keyword evidence="2" id="KW-1185">Reference proteome</keyword>
<accession>A0AAV1EIH3</accession>